<comment type="pathway">
    <text evidence="1">Secondary metabolite biosynthesis.</text>
</comment>
<evidence type="ECO:0000256" key="3">
    <source>
        <dbReference type="ARBA" id="ARBA00022679"/>
    </source>
</evidence>
<dbReference type="SFLD" id="SFLDS00036">
    <property type="entry name" value="Aromatic_Prenyltransferase"/>
    <property type="match status" value="1"/>
</dbReference>
<dbReference type="GO" id="GO:0016765">
    <property type="term" value="F:transferase activity, transferring alkyl or aryl (other than methyl) groups"/>
    <property type="evidence" value="ECO:0007669"/>
    <property type="project" value="InterPro"/>
</dbReference>
<keyword evidence="6" id="KW-1185">Reference proteome</keyword>
<organism evidence="5 6">
    <name type="scientific">Endocarpon pusillum</name>
    <dbReference type="NCBI Taxonomy" id="364733"/>
    <lineage>
        <taxon>Eukaryota</taxon>
        <taxon>Fungi</taxon>
        <taxon>Dikarya</taxon>
        <taxon>Ascomycota</taxon>
        <taxon>Pezizomycotina</taxon>
        <taxon>Eurotiomycetes</taxon>
        <taxon>Chaetothyriomycetidae</taxon>
        <taxon>Verrucariales</taxon>
        <taxon>Verrucariaceae</taxon>
        <taxon>Endocarpon</taxon>
    </lineage>
</organism>
<evidence type="ECO:0000256" key="1">
    <source>
        <dbReference type="ARBA" id="ARBA00005179"/>
    </source>
</evidence>
<dbReference type="OrthoDB" id="3354387at2759"/>
<feature type="binding site" evidence="4">
    <location>
        <position position="99"/>
    </location>
    <ligand>
        <name>L-tryptophan</name>
        <dbReference type="ChEBI" id="CHEBI:57912"/>
    </ligand>
</feature>
<dbReference type="InterPro" id="IPR033964">
    <property type="entry name" value="ABBA"/>
</dbReference>
<dbReference type="CDD" id="cd13929">
    <property type="entry name" value="PT-DMATS_CymD"/>
    <property type="match status" value="1"/>
</dbReference>
<feature type="binding site" evidence="4">
    <location>
        <position position="196"/>
    </location>
    <ligand>
        <name>dimethylallyl diphosphate</name>
        <dbReference type="ChEBI" id="CHEBI:57623"/>
    </ligand>
</feature>
<accession>A0A8H7E3B1</accession>
<evidence type="ECO:0000256" key="4">
    <source>
        <dbReference type="PIRSR" id="PIRSR000509-1"/>
    </source>
</evidence>
<dbReference type="PANTHER" id="PTHR40627">
    <property type="entry name" value="INDOLE PRENYLTRANSFERASE TDIB-RELATED"/>
    <property type="match status" value="1"/>
</dbReference>
<feature type="binding site" evidence="4">
    <location>
        <position position="347"/>
    </location>
    <ligand>
        <name>dimethylallyl diphosphate</name>
        <dbReference type="ChEBI" id="CHEBI:57623"/>
    </ligand>
</feature>
<sequence length="390" mass="44246">MPSRNIGTDIPLSTVTTVWHQVDSEVRHSLSYHERYWWRTSGYAFAVLLSHAGYSSRAQYQSLEFFALVVVPRLGAAQKPPLQEKSWKSFMTDDGNPIELSWDWHTGTKPPTIRFSIEPVGLHAGTPIDPGNRYAASEFRQALLQSRVGANFEWYDHFNEQFDCHGAVHTSAQEGHSSQSFFAFDLADSGISSKAYLFPGFQARTKGQTSITVISQAIATAPYCTPDKLKALSMFQEFVTDFSRPMPEVDMLAIDLVDPMASRLKIYFRIRETSFSSVQHTMTLGNRIRTPELVQGLRNLKWLWAAVLERNGFPEDAPLPKIDHRTAGILYNVEFHLGSAVPKVKIYIPVRHYASSDKKIMHGLGKYLYHNNTQSRRYIPDYVHALDSLL</sequence>
<evidence type="ECO:0000256" key="2">
    <source>
        <dbReference type="ARBA" id="ARBA00010209"/>
    </source>
</evidence>
<feature type="binding site" evidence="4">
    <location>
        <position position="265"/>
    </location>
    <ligand>
        <name>dimethylallyl diphosphate</name>
        <dbReference type="ChEBI" id="CHEBI:57623"/>
    </ligand>
</feature>
<dbReference type="Pfam" id="PF11991">
    <property type="entry name" value="Trp_DMAT"/>
    <property type="match status" value="1"/>
</dbReference>
<dbReference type="PIRSF" id="PIRSF000509">
    <property type="entry name" value="Trp_DMAT"/>
    <property type="match status" value="1"/>
</dbReference>
<protein>
    <recommendedName>
        <fullName evidence="7">Aromatic prenyltransferase</fullName>
    </recommendedName>
</protein>
<dbReference type="GO" id="GO:0009820">
    <property type="term" value="P:alkaloid metabolic process"/>
    <property type="evidence" value="ECO:0007669"/>
    <property type="project" value="InterPro"/>
</dbReference>
<proteinExistence type="inferred from homology"/>
<keyword evidence="3" id="KW-0808">Transferase</keyword>
<dbReference type="Proteomes" id="UP000606974">
    <property type="component" value="Unassembled WGS sequence"/>
</dbReference>
<dbReference type="NCBIfam" id="TIGR03429">
    <property type="entry name" value="arom_pren_DMATS"/>
    <property type="match status" value="1"/>
</dbReference>
<comment type="caution">
    <text evidence="5">The sequence shown here is derived from an EMBL/GenBank/DDBJ whole genome shotgun (WGS) entry which is preliminary data.</text>
</comment>
<dbReference type="PANTHER" id="PTHR40627:SF4">
    <property type="entry name" value="PRENYLTRANSFERASE ASQH1-RELATED"/>
    <property type="match status" value="1"/>
</dbReference>
<dbReference type="AlphaFoldDB" id="A0A8H7E3B1"/>
<evidence type="ECO:0000313" key="6">
    <source>
        <dbReference type="Proteomes" id="UP000606974"/>
    </source>
</evidence>
<feature type="binding site" evidence="4">
    <location>
        <position position="194"/>
    </location>
    <ligand>
        <name>dimethylallyl diphosphate</name>
        <dbReference type="ChEBI" id="CHEBI:57623"/>
    </ligand>
</feature>
<dbReference type="EMBL" id="JAACFV010000063">
    <property type="protein sequence ID" value="KAF7507822.1"/>
    <property type="molecule type" value="Genomic_DNA"/>
</dbReference>
<evidence type="ECO:0000313" key="5">
    <source>
        <dbReference type="EMBL" id="KAF7507822.1"/>
    </source>
</evidence>
<feature type="binding site" evidence="4">
    <location>
        <position position="267"/>
    </location>
    <ligand>
        <name>dimethylallyl diphosphate</name>
        <dbReference type="ChEBI" id="CHEBI:57623"/>
    </ligand>
</feature>
<reference evidence="5" key="1">
    <citation type="submission" date="2020-02" db="EMBL/GenBank/DDBJ databases">
        <authorList>
            <person name="Palmer J.M."/>
        </authorList>
    </citation>
    <scope>NUCLEOTIDE SEQUENCE</scope>
    <source>
        <strain evidence="5">EPUS1.4</strain>
        <tissue evidence="5">Thallus</tissue>
    </source>
</reference>
<feature type="binding site" evidence="4">
    <location>
        <position position="263"/>
    </location>
    <ligand>
        <name>dimethylallyl diphosphate</name>
        <dbReference type="ChEBI" id="CHEBI:57623"/>
    </ligand>
</feature>
<feature type="binding site" evidence="4">
    <location>
        <position position="114"/>
    </location>
    <ligand>
        <name>dimethylallyl diphosphate</name>
        <dbReference type="ChEBI" id="CHEBI:57623"/>
    </ligand>
</feature>
<gene>
    <name evidence="5" type="ORF">GJ744_010123</name>
</gene>
<comment type="similarity">
    <text evidence="2">Belongs to the tryptophan dimethylallyltransferase family.</text>
</comment>
<dbReference type="InterPro" id="IPR012148">
    <property type="entry name" value="ABBA_DMATS-like"/>
</dbReference>
<dbReference type="InterPro" id="IPR017795">
    <property type="entry name" value="ABBA_NscD-like"/>
</dbReference>
<name>A0A8H7E3B1_9EURO</name>
<evidence type="ECO:0008006" key="7">
    <source>
        <dbReference type="Google" id="ProtNLM"/>
    </source>
</evidence>